<accession>A0A7E4W4P6</accession>
<dbReference type="AlphaFoldDB" id="A0A7E4W4P6"/>
<name>A0A7E4W4P6_PANRE</name>
<sequence length="620" mass="67099">MTNRPSRHQAFHQAPISRYGPVLPPAPFIITTTTAVAGPNHPSFCPHPTRFVQIAPPLASSSRPPMSGPAPPGLWPPFATRLAPGYPRPMTMNSFSDPDVGRARTVIFAQPLRCGPCREQLVYQVMGKYGPVYRCFPMPATEDSASVSPSAVAVIYYNPSDAHRALNCFPSDRFLFGLTETTVNVPTVTQMSLLCWQLRYVDPGLLMAGIPEVLPPQPVPSFWFPESPFGKLEPSFRNPSRYNVDLSRSVYSSAFVQPIPQPHPQHHTTKIVFGPPVTSPMATPAATNSTPTALPSPSCPATNTSPQSSPCSSASPPTIIDVDPLASSPSNSTTSTTSSSSSSSDSIHFDEGNLRPGEDSSISHDTPTMPTTFLRRGSLRESLPKKMSPVFDDGFEDADNTYSSSSGSSGSSLLSPNSPSSEESGITSGYGSENEHKKSQEDEQQLIDEALSPPSERTVVVTQEDVLKRFLDSKAKPRKPAFCSSPRKRLPSIYDGKNIVNGIHLPKHAMHLFAKNNQIPTSVAVTAPPEETKPIALIAVSVEDDSISKYVKELTRAPPPNPGAIALREEHNRLLRSLDFGHATTTRRTEKDATTSRLLAACHDNTLRELAELVEGGSFR</sequence>
<dbReference type="WBParaSite" id="Pan_g7088.t2">
    <property type="protein sequence ID" value="Pan_g7088.t2"/>
    <property type="gene ID" value="Pan_g7088"/>
</dbReference>
<reference evidence="3" key="2">
    <citation type="submission" date="2020-10" db="UniProtKB">
        <authorList>
            <consortium name="WormBaseParasite"/>
        </authorList>
    </citation>
    <scope>IDENTIFICATION</scope>
</reference>
<protein>
    <submittedName>
        <fullName evidence="3">RRM domain-containing protein</fullName>
    </submittedName>
</protein>
<feature type="compositionally biased region" description="Low complexity" evidence="1">
    <location>
        <begin position="403"/>
        <end position="424"/>
    </location>
</feature>
<reference evidence="2" key="1">
    <citation type="journal article" date="2013" name="Genetics">
        <title>The draft genome and transcriptome of Panagrellus redivivus are shaped by the harsh demands of a free-living lifestyle.</title>
        <authorList>
            <person name="Srinivasan J."/>
            <person name="Dillman A.R."/>
            <person name="Macchietto M.G."/>
            <person name="Heikkinen L."/>
            <person name="Lakso M."/>
            <person name="Fracchia K.M."/>
            <person name="Antoshechkin I."/>
            <person name="Mortazavi A."/>
            <person name="Wong G."/>
            <person name="Sternberg P.W."/>
        </authorList>
    </citation>
    <scope>NUCLEOTIDE SEQUENCE [LARGE SCALE GENOMIC DNA]</scope>
    <source>
        <strain evidence="2">MT8872</strain>
    </source>
</reference>
<feature type="compositionally biased region" description="Low complexity" evidence="1">
    <location>
        <begin position="279"/>
        <end position="296"/>
    </location>
</feature>
<evidence type="ECO:0000313" key="2">
    <source>
        <dbReference type="Proteomes" id="UP000492821"/>
    </source>
</evidence>
<evidence type="ECO:0000256" key="1">
    <source>
        <dbReference type="SAM" id="MobiDB-lite"/>
    </source>
</evidence>
<organism evidence="2 3">
    <name type="scientific">Panagrellus redivivus</name>
    <name type="common">Microworm</name>
    <dbReference type="NCBI Taxonomy" id="6233"/>
    <lineage>
        <taxon>Eukaryota</taxon>
        <taxon>Metazoa</taxon>
        <taxon>Ecdysozoa</taxon>
        <taxon>Nematoda</taxon>
        <taxon>Chromadorea</taxon>
        <taxon>Rhabditida</taxon>
        <taxon>Tylenchina</taxon>
        <taxon>Panagrolaimomorpha</taxon>
        <taxon>Panagrolaimoidea</taxon>
        <taxon>Panagrolaimidae</taxon>
        <taxon>Panagrellus</taxon>
    </lineage>
</organism>
<keyword evidence="2" id="KW-1185">Reference proteome</keyword>
<evidence type="ECO:0000313" key="3">
    <source>
        <dbReference type="WBParaSite" id="Pan_g7088.t2"/>
    </source>
</evidence>
<feature type="region of interest" description="Disordered" evidence="1">
    <location>
        <begin position="260"/>
        <end position="443"/>
    </location>
</feature>
<dbReference type="Proteomes" id="UP000492821">
    <property type="component" value="Unassembled WGS sequence"/>
</dbReference>
<proteinExistence type="predicted"/>
<feature type="compositionally biased region" description="Low complexity" evidence="1">
    <location>
        <begin position="305"/>
        <end position="317"/>
    </location>
</feature>
<feature type="compositionally biased region" description="Basic and acidic residues" evidence="1">
    <location>
        <begin position="347"/>
        <end position="362"/>
    </location>
</feature>
<feature type="compositionally biased region" description="Low complexity" evidence="1">
    <location>
        <begin position="327"/>
        <end position="346"/>
    </location>
</feature>